<proteinExistence type="predicted"/>
<comment type="caution">
    <text evidence="2">The sequence shown here is derived from an EMBL/GenBank/DDBJ whole genome shotgun (WGS) entry which is preliminary data.</text>
</comment>
<dbReference type="AlphaFoldDB" id="A0A0R1UX73"/>
<name>A0A0R1UX73_9LACO</name>
<protein>
    <submittedName>
        <fullName evidence="2">Uncharacterized protein</fullName>
    </submittedName>
</protein>
<organism evidence="2 3">
    <name type="scientific">Levilactobacillus hammesii DSM 16381</name>
    <dbReference type="NCBI Taxonomy" id="1423753"/>
    <lineage>
        <taxon>Bacteria</taxon>
        <taxon>Bacillati</taxon>
        <taxon>Bacillota</taxon>
        <taxon>Bacilli</taxon>
        <taxon>Lactobacillales</taxon>
        <taxon>Lactobacillaceae</taxon>
        <taxon>Levilactobacillus</taxon>
    </lineage>
</organism>
<evidence type="ECO:0000313" key="3">
    <source>
        <dbReference type="Proteomes" id="UP000051580"/>
    </source>
</evidence>
<reference evidence="2 3" key="1">
    <citation type="journal article" date="2015" name="Genome Announc.">
        <title>Expanding the biotechnology potential of lactobacilli through comparative genomics of 213 strains and associated genera.</title>
        <authorList>
            <person name="Sun Z."/>
            <person name="Harris H.M."/>
            <person name="McCann A."/>
            <person name="Guo C."/>
            <person name="Argimon S."/>
            <person name="Zhang W."/>
            <person name="Yang X."/>
            <person name="Jeffery I.B."/>
            <person name="Cooney J.C."/>
            <person name="Kagawa T.F."/>
            <person name="Liu W."/>
            <person name="Song Y."/>
            <person name="Salvetti E."/>
            <person name="Wrobel A."/>
            <person name="Rasinkangas P."/>
            <person name="Parkhill J."/>
            <person name="Rea M.C."/>
            <person name="O'Sullivan O."/>
            <person name="Ritari J."/>
            <person name="Douillard F.P."/>
            <person name="Paul Ross R."/>
            <person name="Yang R."/>
            <person name="Briner A.E."/>
            <person name="Felis G.E."/>
            <person name="de Vos W.M."/>
            <person name="Barrangou R."/>
            <person name="Klaenhammer T.R."/>
            <person name="Caufield P.W."/>
            <person name="Cui Y."/>
            <person name="Zhang H."/>
            <person name="O'Toole P.W."/>
        </authorList>
    </citation>
    <scope>NUCLEOTIDE SEQUENCE [LARGE SCALE GENOMIC DNA]</scope>
    <source>
        <strain evidence="2 3">DSM 16381</strain>
    </source>
</reference>
<dbReference type="STRING" id="1423753.FD28_GL001733"/>
<feature type="region of interest" description="Disordered" evidence="1">
    <location>
        <begin position="30"/>
        <end position="58"/>
    </location>
</feature>
<gene>
    <name evidence="2" type="ORF">FD28_GL001733</name>
</gene>
<dbReference type="PATRIC" id="fig|1423753.3.peg.1801"/>
<dbReference type="Proteomes" id="UP000051580">
    <property type="component" value="Unassembled WGS sequence"/>
</dbReference>
<sequence>MGRNAVGRTEEALRAVFFLALSRKVHVSKSPFSKPERLENPTAEPKFGFTSGYGSVTI</sequence>
<dbReference type="EMBL" id="AZFS01000016">
    <property type="protein sequence ID" value="KRL97646.1"/>
    <property type="molecule type" value="Genomic_DNA"/>
</dbReference>
<evidence type="ECO:0000313" key="2">
    <source>
        <dbReference type="EMBL" id="KRL97646.1"/>
    </source>
</evidence>
<keyword evidence="3" id="KW-1185">Reference proteome</keyword>
<accession>A0A0R1UX73</accession>
<evidence type="ECO:0000256" key="1">
    <source>
        <dbReference type="SAM" id="MobiDB-lite"/>
    </source>
</evidence>